<evidence type="ECO:0000313" key="2">
    <source>
        <dbReference type="EMBL" id="KAK6625468.1"/>
    </source>
</evidence>
<feature type="compositionally biased region" description="Basic and acidic residues" evidence="1">
    <location>
        <begin position="22"/>
        <end position="37"/>
    </location>
</feature>
<sequence length="116" mass="13289">MKDQMLKPQQTSHLANHAQPKRQKETLDWSKGHQRQTELRATFQTPNIKAIPSAQIQIQVFEKDEQNGSVQKGHTKDTQQRHAETCREADELVGYQKTHKSGTTKRSFGQVSDQAH</sequence>
<feature type="compositionally biased region" description="Polar residues" evidence="1">
    <location>
        <begin position="104"/>
        <end position="116"/>
    </location>
</feature>
<evidence type="ECO:0000256" key="1">
    <source>
        <dbReference type="SAM" id="MobiDB-lite"/>
    </source>
</evidence>
<reference evidence="2 3" key="1">
    <citation type="submission" date="2023-10" db="EMBL/GenBank/DDBJ databases">
        <title>Genomes of two closely related lineages of the louse Polyplax serrata with different host specificities.</title>
        <authorList>
            <person name="Martinu J."/>
            <person name="Tarabai H."/>
            <person name="Stefka J."/>
            <person name="Hypsa V."/>
        </authorList>
    </citation>
    <scope>NUCLEOTIDE SEQUENCE [LARGE SCALE GENOMIC DNA]</scope>
    <source>
        <strain evidence="2">HR10_N</strain>
    </source>
</reference>
<accession>A0AAN8P0G1</accession>
<gene>
    <name evidence="2" type="ORF">RUM43_005766</name>
</gene>
<dbReference type="Proteomes" id="UP001372834">
    <property type="component" value="Unassembled WGS sequence"/>
</dbReference>
<name>A0AAN8P0G1_POLSC</name>
<dbReference type="EMBL" id="JAWJWE010000037">
    <property type="protein sequence ID" value="KAK6625468.1"/>
    <property type="molecule type" value="Genomic_DNA"/>
</dbReference>
<protein>
    <submittedName>
        <fullName evidence="2">Uncharacterized protein</fullName>
    </submittedName>
</protein>
<evidence type="ECO:0000313" key="3">
    <source>
        <dbReference type="Proteomes" id="UP001372834"/>
    </source>
</evidence>
<feature type="compositionally biased region" description="Basic and acidic residues" evidence="1">
    <location>
        <begin position="74"/>
        <end position="84"/>
    </location>
</feature>
<feature type="region of interest" description="Disordered" evidence="1">
    <location>
        <begin position="93"/>
        <end position="116"/>
    </location>
</feature>
<proteinExistence type="predicted"/>
<organism evidence="2 3">
    <name type="scientific">Polyplax serrata</name>
    <name type="common">Common mouse louse</name>
    <dbReference type="NCBI Taxonomy" id="468196"/>
    <lineage>
        <taxon>Eukaryota</taxon>
        <taxon>Metazoa</taxon>
        <taxon>Ecdysozoa</taxon>
        <taxon>Arthropoda</taxon>
        <taxon>Hexapoda</taxon>
        <taxon>Insecta</taxon>
        <taxon>Pterygota</taxon>
        <taxon>Neoptera</taxon>
        <taxon>Paraneoptera</taxon>
        <taxon>Psocodea</taxon>
        <taxon>Troctomorpha</taxon>
        <taxon>Phthiraptera</taxon>
        <taxon>Anoplura</taxon>
        <taxon>Polyplacidae</taxon>
        <taxon>Polyplax</taxon>
    </lineage>
</organism>
<comment type="caution">
    <text evidence="2">The sequence shown here is derived from an EMBL/GenBank/DDBJ whole genome shotgun (WGS) entry which is preliminary data.</text>
</comment>
<dbReference type="AlphaFoldDB" id="A0AAN8P0G1"/>
<feature type="region of interest" description="Disordered" evidence="1">
    <location>
        <begin position="65"/>
        <end position="84"/>
    </location>
</feature>
<feature type="region of interest" description="Disordered" evidence="1">
    <location>
        <begin position="1"/>
        <end position="37"/>
    </location>
</feature>